<dbReference type="InterPro" id="IPR006076">
    <property type="entry name" value="FAD-dep_OxRdtase"/>
</dbReference>
<keyword evidence="2" id="KW-0285">Flavoprotein</keyword>
<dbReference type="SUPFAM" id="SSF51905">
    <property type="entry name" value="FAD/NAD(P)-binding domain"/>
    <property type="match status" value="1"/>
</dbReference>
<evidence type="ECO:0000313" key="7">
    <source>
        <dbReference type="Proteomes" id="UP000657592"/>
    </source>
</evidence>
<dbReference type="PANTHER" id="PTHR10961:SF7">
    <property type="entry name" value="FAD DEPENDENT OXIDOREDUCTASE DOMAIN-CONTAINING PROTEIN"/>
    <property type="match status" value="1"/>
</dbReference>
<comment type="cofactor">
    <cofactor evidence="1">
        <name>FAD</name>
        <dbReference type="ChEBI" id="CHEBI:57692"/>
    </cofactor>
</comment>
<evidence type="ECO:0000256" key="4">
    <source>
        <dbReference type="ARBA" id="ARBA00023002"/>
    </source>
</evidence>
<dbReference type="Gene3D" id="3.30.9.10">
    <property type="entry name" value="D-Amino Acid Oxidase, subunit A, domain 2"/>
    <property type="match status" value="1"/>
</dbReference>
<reference evidence="6" key="1">
    <citation type="journal article" date="2014" name="Int. J. Syst. Evol. Microbiol.">
        <title>Complete genome sequence of Corynebacterium casei LMG S-19264T (=DSM 44701T), isolated from a smear-ripened cheese.</title>
        <authorList>
            <consortium name="US DOE Joint Genome Institute (JGI-PGF)"/>
            <person name="Walter F."/>
            <person name="Albersmeier A."/>
            <person name="Kalinowski J."/>
            <person name="Ruckert C."/>
        </authorList>
    </citation>
    <scope>NUCLEOTIDE SEQUENCE</scope>
    <source>
        <strain evidence="6">CGMCC 1.15794</strain>
    </source>
</reference>
<protein>
    <submittedName>
        <fullName evidence="6">N-methyltryptophan oxidase</fullName>
    </submittedName>
</protein>
<keyword evidence="7" id="KW-1185">Reference proteome</keyword>
<accession>A0A917ICK3</accession>
<dbReference type="InterPro" id="IPR045170">
    <property type="entry name" value="MTOX"/>
</dbReference>
<dbReference type="InterPro" id="IPR036188">
    <property type="entry name" value="FAD/NAD-bd_sf"/>
</dbReference>
<sequence>MRTRFVVIGAGIMGLAAGWRLAEEGHRPVVVDQFPAGHTRGASHGATRNFNDAYSEAHYLRLLRRSRQLWDRLSAVAGAQLLALHGLATHGDEAEIERIRIAMREHDLHPRLLTAAQAAERWPGMRFATDVLVSEDAGVVRAAAALAALEGRIEALGGQVLRGAPVSHLEPASDHVDVRVAGPAGPVTIRADVAVVAAGAWTSRLLAGLVDLPPLTVTEESPAHFAPVIGAPWPSFNHLLGDDWPAPVYGMPTPGEGIKVGFHRVGAEVDPDARTHAPAPGQETLLPRYVREWMPGLDPDRLDWVSCTYTNTPDAAFVLDRRGPLVVGAGFSGHGFKFGTGVGDVLASLALDPDATAADAFRLAR</sequence>
<keyword evidence="3" id="KW-0274">FAD</keyword>
<dbReference type="Pfam" id="PF01266">
    <property type="entry name" value="DAO"/>
    <property type="match status" value="1"/>
</dbReference>
<dbReference type="EMBL" id="BMJY01000001">
    <property type="protein sequence ID" value="GGH34609.1"/>
    <property type="molecule type" value="Genomic_DNA"/>
</dbReference>
<name>A0A917ICK3_9MICO</name>
<evidence type="ECO:0000259" key="5">
    <source>
        <dbReference type="Pfam" id="PF01266"/>
    </source>
</evidence>
<evidence type="ECO:0000256" key="1">
    <source>
        <dbReference type="ARBA" id="ARBA00001974"/>
    </source>
</evidence>
<dbReference type="SUPFAM" id="SSF54373">
    <property type="entry name" value="FAD-linked reductases, C-terminal domain"/>
    <property type="match status" value="1"/>
</dbReference>
<keyword evidence="4" id="KW-0560">Oxidoreductase</keyword>
<reference evidence="6" key="2">
    <citation type="submission" date="2020-09" db="EMBL/GenBank/DDBJ databases">
        <authorList>
            <person name="Sun Q."/>
            <person name="Zhou Y."/>
        </authorList>
    </citation>
    <scope>NUCLEOTIDE SEQUENCE</scope>
    <source>
        <strain evidence="6">CGMCC 1.15794</strain>
    </source>
</reference>
<dbReference type="RefSeq" id="WP_188754421.1">
    <property type="nucleotide sequence ID" value="NZ_BMJY01000001.1"/>
</dbReference>
<gene>
    <name evidence="6" type="primary">solA</name>
    <name evidence="6" type="ORF">GCM10010921_02440</name>
</gene>
<dbReference type="Gene3D" id="3.50.50.60">
    <property type="entry name" value="FAD/NAD(P)-binding domain"/>
    <property type="match status" value="1"/>
</dbReference>
<proteinExistence type="predicted"/>
<evidence type="ECO:0000313" key="6">
    <source>
        <dbReference type="EMBL" id="GGH34609.1"/>
    </source>
</evidence>
<evidence type="ECO:0000256" key="2">
    <source>
        <dbReference type="ARBA" id="ARBA00022630"/>
    </source>
</evidence>
<dbReference type="GO" id="GO:0050660">
    <property type="term" value="F:flavin adenine dinucleotide binding"/>
    <property type="evidence" value="ECO:0007669"/>
    <property type="project" value="InterPro"/>
</dbReference>
<feature type="domain" description="FAD dependent oxidoreductase" evidence="5">
    <location>
        <begin position="5"/>
        <end position="349"/>
    </location>
</feature>
<dbReference type="GO" id="GO:0008115">
    <property type="term" value="F:sarcosine oxidase activity"/>
    <property type="evidence" value="ECO:0007669"/>
    <property type="project" value="TreeGrafter"/>
</dbReference>
<evidence type="ECO:0000256" key="3">
    <source>
        <dbReference type="ARBA" id="ARBA00022827"/>
    </source>
</evidence>
<dbReference type="PANTHER" id="PTHR10961">
    <property type="entry name" value="PEROXISOMAL SARCOSINE OXIDASE"/>
    <property type="match status" value="1"/>
</dbReference>
<comment type="caution">
    <text evidence="6">The sequence shown here is derived from an EMBL/GenBank/DDBJ whole genome shotgun (WGS) entry which is preliminary data.</text>
</comment>
<dbReference type="AlphaFoldDB" id="A0A917ICK3"/>
<organism evidence="6 7">
    <name type="scientific">Microbacterium album</name>
    <dbReference type="NCBI Taxonomy" id="2053191"/>
    <lineage>
        <taxon>Bacteria</taxon>
        <taxon>Bacillati</taxon>
        <taxon>Actinomycetota</taxon>
        <taxon>Actinomycetes</taxon>
        <taxon>Micrococcales</taxon>
        <taxon>Microbacteriaceae</taxon>
        <taxon>Microbacterium</taxon>
    </lineage>
</organism>
<dbReference type="Proteomes" id="UP000657592">
    <property type="component" value="Unassembled WGS sequence"/>
</dbReference>